<dbReference type="EMBL" id="KV454542">
    <property type="protein sequence ID" value="ODV66553.1"/>
    <property type="molecule type" value="Genomic_DNA"/>
</dbReference>
<evidence type="ECO:0000313" key="1">
    <source>
        <dbReference type="EMBL" id="ODV66553.1"/>
    </source>
</evidence>
<gene>
    <name evidence="1" type="ORF">HYPBUDRAFT_153337</name>
</gene>
<dbReference type="Proteomes" id="UP000095085">
    <property type="component" value="Unassembled WGS sequence"/>
</dbReference>
<dbReference type="GeneID" id="30996036"/>
<organism evidence="1 2">
    <name type="scientific">Hyphopichia burtonii NRRL Y-1933</name>
    <dbReference type="NCBI Taxonomy" id="984485"/>
    <lineage>
        <taxon>Eukaryota</taxon>
        <taxon>Fungi</taxon>
        <taxon>Dikarya</taxon>
        <taxon>Ascomycota</taxon>
        <taxon>Saccharomycotina</taxon>
        <taxon>Pichiomycetes</taxon>
        <taxon>Debaryomycetaceae</taxon>
        <taxon>Hyphopichia</taxon>
    </lineage>
</organism>
<accession>A0A1E4RH12</accession>
<keyword evidence="2" id="KW-1185">Reference proteome</keyword>
<proteinExistence type="predicted"/>
<dbReference type="RefSeq" id="XP_020075620.1">
    <property type="nucleotide sequence ID" value="XM_020221487.1"/>
</dbReference>
<name>A0A1E4RH12_9ASCO</name>
<dbReference type="AlphaFoldDB" id="A0A1E4RH12"/>
<reference evidence="2" key="1">
    <citation type="submission" date="2016-05" db="EMBL/GenBank/DDBJ databases">
        <title>Comparative genomics of biotechnologically important yeasts.</title>
        <authorList>
            <consortium name="DOE Joint Genome Institute"/>
            <person name="Riley R."/>
            <person name="Haridas S."/>
            <person name="Wolfe K.H."/>
            <person name="Lopes M.R."/>
            <person name="Hittinger C.T."/>
            <person name="Goker M."/>
            <person name="Salamov A."/>
            <person name="Wisecaver J."/>
            <person name="Long T.M."/>
            <person name="Aerts A.L."/>
            <person name="Barry K."/>
            <person name="Choi C."/>
            <person name="Clum A."/>
            <person name="Coughlan A.Y."/>
            <person name="Deshpande S."/>
            <person name="Douglass A.P."/>
            <person name="Hanson S.J."/>
            <person name="Klenk H.-P."/>
            <person name="Labutti K."/>
            <person name="Lapidus A."/>
            <person name="Lindquist E."/>
            <person name="Lipzen A."/>
            <person name="Meier-Kolthoff J.P."/>
            <person name="Ohm R.A."/>
            <person name="Otillar R.P."/>
            <person name="Pangilinan J."/>
            <person name="Peng Y."/>
            <person name="Rokas A."/>
            <person name="Rosa C.A."/>
            <person name="Scheuner C."/>
            <person name="Sibirny A.A."/>
            <person name="Slot J.C."/>
            <person name="Stielow J.B."/>
            <person name="Sun H."/>
            <person name="Kurtzman C.P."/>
            <person name="Blackwell M."/>
            <person name="Grigoriev I.V."/>
            <person name="Jeffries T.W."/>
        </authorList>
    </citation>
    <scope>NUCLEOTIDE SEQUENCE [LARGE SCALE GENOMIC DNA]</scope>
    <source>
        <strain evidence="2">NRRL Y-1933</strain>
    </source>
</reference>
<evidence type="ECO:0000313" key="2">
    <source>
        <dbReference type="Proteomes" id="UP000095085"/>
    </source>
</evidence>
<sequence>MSSSGLIEIIFLQIANPDDHGVVCLARSNCLYPTLPTHPSRENYSGFPNYSGLCSGRLDTSYQ</sequence>
<protein>
    <submittedName>
        <fullName evidence="1">Uncharacterized protein</fullName>
    </submittedName>
</protein>